<proteinExistence type="predicted"/>
<accession>A0ABS6IPF8</accession>
<dbReference type="RefSeq" id="WP_216964891.1">
    <property type="nucleotide sequence ID" value="NZ_JAHOPB010000002.1"/>
</dbReference>
<organism evidence="1 2">
    <name type="scientific">Reyranella humidisoli</name>
    <dbReference type="NCBI Taxonomy" id="2849149"/>
    <lineage>
        <taxon>Bacteria</taxon>
        <taxon>Pseudomonadati</taxon>
        <taxon>Pseudomonadota</taxon>
        <taxon>Alphaproteobacteria</taxon>
        <taxon>Hyphomicrobiales</taxon>
        <taxon>Reyranellaceae</taxon>
        <taxon>Reyranella</taxon>
    </lineage>
</organism>
<name>A0ABS6IPF8_9HYPH</name>
<comment type="caution">
    <text evidence="1">The sequence shown here is derived from an EMBL/GenBank/DDBJ whole genome shotgun (WGS) entry which is preliminary data.</text>
</comment>
<evidence type="ECO:0000313" key="1">
    <source>
        <dbReference type="EMBL" id="MBU8876250.1"/>
    </source>
</evidence>
<gene>
    <name evidence="1" type="ORF">KQ910_20925</name>
</gene>
<keyword evidence="2" id="KW-1185">Reference proteome</keyword>
<dbReference type="Proteomes" id="UP000727907">
    <property type="component" value="Unassembled WGS sequence"/>
</dbReference>
<dbReference type="EMBL" id="JAHOPB010000002">
    <property type="protein sequence ID" value="MBU8876250.1"/>
    <property type="molecule type" value="Genomic_DNA"/>
</dbReference>
<sequence length="124" mass="13727">MNDDLGRLATREYDVTLLDGTQGRMAFALCDIAGDNALAQHARRRQAVAFGLLSFEDLPAAPRNTLLWVRTKDGMEMTTADGDDQPGGELQRVVARHFIVFFDEIKDLAPELALLPFHLKDGAQ</sequence>
<protein>
    <submittedName>
        <fullName evidence="1">Uncharacterized protein</fullName>
    </submittedName>
</protein>
<evidence type="ECO:0000313" key="2">
    <source>
        <dbReference type="Proteomes" id="UP000727907"/>
    </source>
</evidence>
<reference evidence="1 2" key="1">
    <citation type="submission" date="2021-06" db="EMBL/GenBank/DDBJ databases">
        <authorList>
            <person name="Lee D.H."/>
        </authorList>
    </citation>
    <scope>NUCLEOTIDE SEQUENCE [LARGE SCALE GENOMIC DNA]</scope>
    <source>
        <strain evidence="1 2">MMS21-HV4-11</strain>
    </source>
</reference>